<accession>A0ABM6T482</accession>
<dbReference type="RefSeq" id="WP_099505652.1">
    <property type="nucleotide sequence ID" value="NZ_CP026654.1"/>
</dbReference>
<proteinExistence type="predicted"/>
<geneLocation type="plasmid" evidence="1 2">
    <name>unnamed2</name>
</geneLocation>
<keyword evidence="2" id="KW-1185">Reference proteome</keyword>
<organism evidence="1 2">
    <name type="scientific">Streptomyces dengpaensis</name>
    <dbReference type="NCBI Taxonomy" id="2049881"/>
    <lineage>
        <taxon>Bacteria</taxon>
        <taxon>Bacillati</taxon>
        <taxon>Actinomycetota</taxon>
        <taxon>Actinomycetes</taxon>
        <taxon>Kitasatosporales</taxon>
        <taxon>Streptomycetaceae</taxon>
        <taxon>Streptomyces</taxon>
    </lineage>
</organism>
<keyword evidence="1" id="KW-0614">Plasmid</keyword>
<dbReference type="Proteomes" id="UP000238413">
    <property type="component" value="Plasmid unnamed2"/>
</dbReference>
<reference evidence="1 2" key="1">
    <citation type="submission" date="2018-02" db="EMBL/GenBank/DDBJ databases">
        <title>Complete genome sequence of Streptomyces dengpaensis, the producer of angucyclines.</title>
        <authorList>
            <person name="Yumei L."/>
        </authorList>
    </citation>
    <scope>NUCLEOTIDE SEQUENCE [LARGE SCALE GENOMIC DNA]</scope>
    <source>
        <strain evidence="1 2">XZHG99</strain>
        <plasmid evidence="1 2">unnamed2</plasmid>
    </source>
</reference>
<name>A0ABM6T482_9ACTN</name>
<evidence type="ECO:0000313" key="2">
    <source>
        <dbReference type="Proteomes" id="UP000238413"/>
    </source>
</evidence>
<evidence type="ECO:0000313" key="1">
    <source>
        <dbReference type="EMBL" id="AVH61885.1"/>
    </source>
</evidence>
<sequence>MGLPYFEVDVPIKSTDQPGLRGVHVFTGPADSRSSAVRIAHEVYDAARAAQEAGFEIPGKRPDGWGARGYRPGWEPDWLSATAGRWNDPCSWLRVSDFDL</sequence>
<dbReference type="EMBL" id="CP026654">
    <property type="protein sequence ID" value="AVH61885.1"/>
    <property type="molecule type" value="Genomic_DNA"/>
</dbReference>
<gene>
    <name evidence="1" type="ORF">C4B68_40705</name>
</gene>
<protein>
    <submittedName>
        <fullName evidence="1">Uncharacterized protein</fullName>
    </submittedName>
</protein>